<feature type="domain" description="Heterokaryon incompatibility" evidence="1">
    <location>
        <begin position="22"/>
        <end position="108"/>
    </location>
</feature>
<organism evidence="3 4">
    <name type="scientific">Podospora aff. communis PSN243</name>
    <dbReference type="NCBI Taxonomy" id="3040156"/>
    <lineage>
        <taxon>Eukaryota</taxon>
        <taxon>Fungi</taxon>
        <taxon>Dikarya</taxon>
        <taxon>Ascomycota</taxon>
        <taxon>Pezizomycotina</taxon>
        <taxon>Sordariomycetes</taxon>
        <taxon>Sordariomycetidae</taxon>
        <taxon>Sordariales</taxon>
        <taxon>Podosporaceae</taxon>
        <taxon>Podospora</taxon>
    </lineage>
</organism>
<evidence type="ECO:0000259" key="1">
    <source>
        <dbReference type="Pfam" id="PF06985"/>
    </source>
</evidence>
<protein>
    <submittedName>
        <fullName evidence="3">Heterokaryon incompatibility protein-domain-containing protein</fullName>
    </submittedName>
</protein>
<dbReference type="PANTHER" id="PTHR10622:SF12">
    <property type="entry name" value="HET DOMAIN-CONTAINING PROTEIN"/>
    <property type="match status" value="1"/>
</dbReference>
<dbReference type="PANTHER" id="PTHR10622">
    <property type="entry name" value="HET DOMAIN-CONTAINING PROTEIN"/>
    <property type="match status" value="1"/>
</dbReference>
<dbReference type="Proteomes" id="UP001321760">
    <property type="component" value="Unassembled WGS sequence"/>
</dbReference>
<evidence type="ECO:0000313" key="4">
    <source>
        <dbReference type="Proteomes" id="UP001321760"/>
    </source>
</evidence>
<evidence type="ECO:0000313" key="3">
    <source>
        <dbReference type="EMBL" id="KAK4448449.1"/>
    </source>
</evidence>
<dbReference type="InterPro" id="IPR058525">
    <property type="entry name" value="DUF8212"/>
</dbReference>
<dbReference type="InterPro" id="IPR010730">
    <property type="entry name" value="HET"/>
</dbReference>
<sequence>MRLIDTSTVRFVDIPGDPTEPYAILSHTWGAGEVSYQDFLIPAKRQSLHGFSKIESACRLSSANDLCYLWVDTCCIDKSSSAELTEAINSMFNWYRRAAVCYAYLADIGSVAGQHDMGKSKWFTRGWTLQELIAPSNLEFYDAQWNFLGAKSDPKMMELLQDRTGIDKDVLQGGELGRASIAKRMSWAADRVTTQPEDTAYCLMGIFDVNMPMLYGEGATKAFIRLQEEILKDSEDQSIFAWTASSASTADAPEFGGSRDVVPFSSLTAYQTPVAVMNRGIPLTAVLKDARDRITRGQISGFRRLGDVAPLSPLKLLAALTCERPGENGSPLGIELYPRGGDQYVRSNPDKLFPCPPEGSTTTVYVAKHVFRRDAQPLPNADKQNAFLLSLPNDVDIAHSSVQLEQHKSEYGPQSSHQLRYRYLLKFKESAFDSQEAQIRLQCSWSNKHQLLLMIWADRDTKSSMHWKPRWDNPENLSDQRTIALPKTKHKINVFCEKRFVAGFDMFILRIEVDDGRPKFEGLLGFMPKGSLDPRAVEQFY</sequence>
<dbReference type="EMBL" id="MU865943">
    <property type="protein sequence ID" value="KAK4448449.1"/>
    <property type="molecule type" value="Genomic_DNA"/>
</dbReference>
<reference evidence="3" key="1">
    <citation type="journal article" date="2023" name="Mol. Phylogenet. Evol.">
        <title>Genome-scale phylogeny and comparative genomics of the fungal order Sordariales.</title>
        <authorList>
            <person name="Hensen N."/>
            <person name="Bonometti L."/>
            <person name="Westerberg I."/>
            <person name="Brannstrom I.O."/>
            <person name="Guillou S."/>
            <person name="Cros-Aarteil S."/>
            <person name="Calhoun S."/>
            <person name="Haridas S."/>
            <person name="Kuo A."/>
            <person name="Mondo S."/>
            <person name="Pangilinan J."/>
            <person name="Riley R."/>
            <person name="LaButti K."/>
            <person name="Andreopoulos B."/>
            <person name="Lipzen A."/>
            <person name="Chen C."/>
            <person name="Yan M."/>
            <person name="Daum C."/>
            <person name="Ng V."/>
            <person name="Clum A."/>
            <person name="Steindorff A."/>
            <person name="Ohm R.A."/>
            <person name="Martin F."/>
            <person name="Silar P."/>
            <person name="Natvig D.O."/>
            <person name="Lalanne C."/>
            <person name="Gautier V."/>
            <person name="Ament-Velasquez S.L."/>
            <person name="Kruys A."/>
            <person name="Hutchinson M.I."/>
            <person name="Powell A.J."/>
            <person name="Barry K."/>
            <person name="Miller A.N."/>
            <person name="Grigoriev I.V."/>
            <person name="Debuchy R."/>
            <person name="Gladieux P."/>
            <person name="Hiltunen Thoren M."/>
            <person name="Johannesson H."/>
        </authorList>
    </citation>
    <scope>NUCLEOTIDE SEQUENCE</scope>
    <source>
        <strain evidence="3">PSN243</strain>
    </source>
</reference>
<name>A0AAV9GKG6_9PEZI</name>
<dbReference type="Pfam" id="PF26640">
    <property type="entry name" value="DUF8212"/>
    <property type="match status" value="1"/>
</dbReference>
<accession>A0AAV9GKG6</accession>
<gene>
    <name evidence="3" type="ORF">QBC34DRAFT_449530</name>
</gene>
<feature type="domain" description="DUF8212" evidence="2">
    <location>
        <begin position="221"/>
        <end position="249"/>
    </location>
</feature>
<dbReference type="Pfam" id="PF06985">
    <property type="entry name" value="HET"/>
    <property type="match status" value="1"/>
</dbReference>
<comment type="caution">
    <text evidence="3">The sequence shown here is derived from an EMBL/GenBank/DDBJ whole genome shotgun (WGS) entry which is preliminary data.</text>
</comment>
<reference evidence="3" key="2">
    <citation type="submission" date="2023-05" db="EMBL/GenBank/DDBJ databases">
        <authorList>
            <consortium name="Lawrence Berkeley National Laboratory"/>
            <person name="Steindorff A."/>
            <person name="Hensen N."/>
            <person name="Bonometti L."/>
            <person name="Westerberg I."/>
            <person name="Brannstrom I.O."/>
            <person name="Guillou S."/>
            <person name="Cros-Aarteil S."/>
            <person name="Calhoun S."/>
            <person name="Haridas S."/>
            <person name="Kuo A."/>
            <person name="Mondo S."/>
            <person name="Pangilinan J."/>
            <person name="Riley R."/>
            <person name="Labutti K."/>
            <person name="Andreopoulos B."/>
            <person name="Lipzen A."/>
            <person name="Chen C."/>
            <person name="Yanf M."/>
            <person name="Daum C."/>
            <person name="Ng V."/>
            <person name="Clum A."/>
            <person name="Ohm R."/>
            <person name="Martin F."/>
            <person name="Silar P."/>
            <person name="Natvig D."/>
            <person name="Lalanne C."/>
            <person name="Gautier V."/>
            <person name="Ament-Velasquez S.L."/>
            <person name="Kruys A."/>
            <person name="Hutchinson M.I."/>
            <person name="Powell A.J."/>
            <person name="Barry K."/>
            <person name="Miller A.N."/>
            <person name="Grigoriev I.V."/>
            <person name="Debuchy R."/>
            <person name="Gladieux P."/>
            <person name="Thoren M.H."/>
            <person name="Johannesson H."/>
        </authorList>
    </citation>
    <scope>NUCLEOTIDE SEQUENCE</scope>
    <source>
        <strain evidence="3">PSN243</strain>
    </source>
</reference>
<evidence type="ECO:0000259" key="2">
    <source>
        <dbReference type="Pfam" id="PF26640"/>
    </source>
</evidence>
<dbReference type="AlphaFoldDB" id="A0AAV9GKG6"/>
<proteinExistence type="predicted"/>
<keyword evidence="4" id="KW-1185">Reference proteome</keyword>